<organism evidence="2 3">
    <name type="scientific">Mycolicibacterium duvalii</name>
    <dbReference type="NCBI Taxonomy" id="39688"/>
    <lineage>
        <taxon>Bacteria</taxon>
        <taxon>Bacillati</taxon>
        <taxon>Actinomycetota</taxon>
        <taxon>Actinomycetes</taxon>
        <taxon>Mycobacteriales</taxon>
        <taxon>Mycobacteriaceae</taxon>
        <taxon>Mycolicibacterium</taxon>
    </lineage>
</organism>
<sequence>MEAGPCTVRGPRRPPAEWVAAALDGIDDAFVLRDDGPVPTGDLWRDVLDAAIGDHPGPVALVLPTWWSDRRVATVTRAMHRCRPDATVHRRSALLSAGTDATVLEVADDFVLTGPDSAQPLVLDRHTLDLTAHLGAVGEVLIDLPDAVSPLPADVLGELRALGIQVNHAARQRLSRALPKPDRQPSKPSRSVRRYTAIAATAAAALAVGWLAHGVAPPAPDDVLVVEGRVGVRVPAHWTTQRITAGPGSARVRVAAPSGSAAVHFTQSRLAAPESLSGLAVRLRGAVAAETPGVFVDFDPAGRVGTRAAVTYREVRPGSQTRWAVVVDGTTSIAVGCQSSPADADAFAEICTRAVESAHEIT</sequence>
<evidence type="ECO:0000313" key="2">
    <source>
        <dbReference type="EMBL" id="BBX18447.1"/>
    </source>
</evidence>
<proteinExistence type="predicted"/>
<dbReference type="EMBL" id="AP022563">
    <property type="protein sequence ID" value="BBX18447.1"/>
    <property type="molecule type" value="Genomic_DNA"/>
</dbReference>
<gene>
    <name evidence="2" type="ORF">MDUV_33070</name>
</gene>
<dbReference type="InterPro" id="IPR023840">
    <property type="entry name" value="T7SS_Rv3446c"/>
</dbReference>
<name>A0A7I7K309_9MYCO</name>
<evidence type="ECO:0000256" key="1">
    <source>
        <dbReference type="SAM" id="MobiDB-lite"/>
    </source>
</evidence>
<dbReference type="AlphaFoldDB" id="A0A7I7K309"/>
<evidence type="ECO:0000313" key="3">
    <source>
        <dbReference type="Proteomes" id="UP000467006"/>
    </source>
</evidence>
<keyword evidence="3" id="KW-1185">Reference proteome</keyword>
<protein>
    <submittedName>
        <fullName evidence="2">Type VII secretion-associated protein</fullName>
    </submittedName>
</protein>
<dbReference type="KEGG" id="mdu:MDUV_33070"/>
<feature type="region of interest" description="Disordered" evidence="1">
    <location>
        <begin position="173"/>
        <end position="192"/>
    </location>
</feature>
<dbReference type="Proteomes" id="UP000467006">
    <property type="component" value="Chromosome"/>
</dbReference>
<accession>A0A7I7K309</accession>
<reference evidence="2 3" key="1">
    <citation type="journal article" date="2019" name="Emerg. Microbes Infect.">
        <title>Comprehensive subspecies identification of 175 nontuberculous mycobacteria species based on 7547 genomic profiles.</title>
        <authorList>
            <person name="Matsumoto Y."/>
            <person name="Kinjo T."/>
            <person name="Motooka D."/>
            <person name="Nabeya D."/>
            <person name="Jung N."/>
            <person name="Uechi K."/>
            <person name="Horii T."/>
            <person name="Iida T."/>
            <person name="Fujita J."/>
            <person name="Nakamura S."/>
        </authorList>
    </citation>
    <scope>NUCLEOTIDE SEQUENCE [LARGE SCALE GENOMIC DNA]</scope>
    <source>
        <strain evidence="2 3">JCM 6396</strain>
    </source>
</reference>
<dbReference type="NCBIfam" id="TIGR03931">
    <property type="entry name" value="T7SS_Rv3446c"/>
    <property type="match status" value="1"/>
</dbReference>